<organism evidence="1 2">
    <name type="scientific">Escherichia coli O139:H28 (strain E24377A / ETEC)</name>
    <dbReference type="NCBI Taxonomy" id="331111"/>
    <lineage>
        <taxon>Bacteria</taxon>
        <taxon>Pseudomonadati</taxon>
        <taxon>Pseudomonadota</taxon>
        <taxon>Gammaproteobacteria</taxon>
        <taxon>Enterobacterales</taxon>
        <taxon>Enterobacteriaceae</taxon>
        <taxon>Escherichia</taxon>
    </lineage>
</organism>
<proteinExistence type="predicted"/>
<reference evidence="2" key="1">
    <citation type="journal article" date="2008" name="J. Bacteriol.">
        <title>The pangenome structure of Escherichia coli: comparative genomic analysis of E. coli commensal and pathogenic isolates.</title>
        <authorList>
            <person name="Rasko D.A."/>
            <person name="Rosovitz M.J."/>
            <person name="Myers G.S."/>
            <person name="Mongodin E.F."/>
            <person name="Fricke W.F."/>
            <person name="Gajer P."/>
            <person name="Crabtree J."/>
            <person name="Sebaihia M."/>
            <person name="Thomson N.R."/>
            <person name="Chaudhuri R."/>
            <person name="Henderson I.R."/>
            <person name="Sperandio V."/>
            <person name="Ravel J."/>
        </authorList>
    </citation>
    <scope>NUCLEOTIDE SEQUENCE [LARGE SCALE GENOMIC DNA]</scope>
    <source>
        <strain evidence="2">E24377A / ETEC</strain>
    </source>
</reference>
<keyword evidence="2" id="KW-1185">Reference proteome</keyword>
<dbReference type="AlphaFoldDB" id="A7ZT58"/>
<evidence type="ECO:0000313" key="2">
    <source>
        <dbReference type="Proteomes" id="UP000001122"/>
    </source>
</evidence>
<protein>
    <submittedName>
        <fullName evidence="1">Uncharacterized protein</fullName>
    </submittedName>
</protein>
<sequence length="50" mass="6007">MLFYVAFLHSEDSYSAIVAQLPEKQEYLCYSDERVMKKFFYVHEDLMPPP</sequence>
<dbReference type="Proteomes" id="UP000001122">
    <property type="component" value="Chromosome"/>
</dbReference>
<dbReference type="KEGG" id="ecw:EcE24377A_4004"/>
<name>A7ZT58_ECO24</name>
<evidence type="ECO:0000313" key="1">
    <source>
        <dbReference type="EMBL" id="ABV17457.1"/>
    </source>
</evidence>
<dbReference type="EMBL" id="CP000800">
    <property type="protein sequence ID" value="ABV17457.1"/>
    <property type="molecule type" value="Genomic_DNA"/>
</dbReference>
<accession>A7ZT58</accession>
<gene>
    <name evidence="1" type="ordered locus">EcE24377A_4004</name>
</gene>
<dbReference type="HOGENOM" id="CLU_3117265_0_0_6"/>